<organism evidence="1 2">
    <name type="scientific">Cytobacillus oceanisediminis 2691</name>
    <dbReference type="NCBI Taxonomy" id="1196031"/>
    <lineage>
        <taxon>Bacteria</taxon>
        <taxon>Bacillati</taxon>
        <taxon>Bacillota</taxon>
        <taxon>Bacilli</taxon>
        <taxon>Bacillales</taxon>
        <taxon>Bacillaceae</taxon>
        <taxon>Cytobacillus</taxon>
    </lineage>
</organism>
<reference evidence="1 2" key="1">
    <citation type="submission" date="2016-04" db="EMBL/GenBank/DDBJ databases">
        <title>Complete genome sequence of Bacillus oceanisediminis strain 2691.</title>
        <authorList>
            <person name="Jeong H."/>
            <person name="Kim H.J."/>
            <person name="Lee D.-W."/>
        </authorList>
    </citation>
    <scope>NUCLEOTIDE SEQUENCE [LARGE SCALE GENOMIC DNA]</scope>
    <source>
        <strain evidence="1 2">2691</strain>
        <plasmid evidence="2">pbo1</plasmid>
    </source>
</reference>
<evidence type="ECO:0000313" key="2">
    <source>
        <dbReference type="Proteomes" id="UP000077856"/>
    </source>
</evidence>
<dbReference type="AlphaFoldDB" id="A0A160MHW6"/>
<dbReference type="KEGG" id="bon:A361_28435"/>
<dbReference type="EMBL" id="CP015507">
    <property type="protein sequence ID" value="AND43097.1"/>
    <property type="molecule type" value="Genomic_DNA"/>
</dbReference>
<geneLocation type="plasmid" evidence="2">
    <name>pbo1</name>
</geneLocation>
<name>A0A160MHW6_9BACI</name>
<dbReference type="eggNOG" id="ENOG50326HI">
    <property type="taxonomic scope" value="Bacteria"/>
</dbReference>
<keyword evidence="1" id="KW-0614">Plasmid</keyword>
<proteinExistence type="predicted"/>
<evidence type="ECO:0000313" key="1">
    <source>
        <dbReference type="EMBL" id="AND43097.1"/>
    </source>
</evidence>
<dbReference type="Proteomes" id="UP000077856">
    <property type="component" value="Plasmid pBO1"/>
</dbReference>
<accession>A0A160MHW6</accession>
<protein>
    <submittedName>
        <fullName evidence="1">Uncharacterized protein</fullName>
    </submittedName>
</protein>
<dbReference type="RefSeq" id="WP_009336127.1">
    <property type="nucleotide sequence ID" value="NZ_CP015507.1"/>
</dbReference>
<gene>
    <name evidence="1" type="ORF">A361_28435</name>
</gene>
<sequence>MNKTRYGQYEIYEEELDDLSYQPSGLIDKLIFNLGRSLYKSQELQYSFSVPASEYLRGELFCNDVSEAMECKFTQRDLISLLLDDFLYQAKQRNNPYDLYHELDIRSEHSLKVNSYEGGNKTYNRNTSKGKERIFECTIRRKEALRLEVILSDIAELGENKSFTVNQVLRILYSDFIQKYRTGNLTNVIENIVARYRNL</sequence>